<comment type="caution">
    <text evidence="15">The sequence shown here is derived from an EMBL/GenBank/DDBJ whole genome shotgun (WGS) entry which is preliminary data.</text>
</comment>
<evidence type="ECO:0000256" key="8">
    <source>
        <dbReference type="ARBA" id="ARBA00023004"/>
    </source>
</evidence>
<evidence type="ECO:0000256" key="10">
    <source>
        <dbReference type="ARBA" id="ARBA00023239"/>
    </source>
</evidence>
<feature type="binding site" evidence="13">
    <location>
        <position position="501"/>
    </location>
    <ligand>
        <name>Zn(2+)</name>
        <dbReference type="ChEBI" id="CHEBI:29105"/>
    </ligand>
</feature>
<evidence type="ECO:0000259" key="14">
    <source>
        <dbReference type="Pfam" id="PF13667"/>
    </source>
</evidence>
<feature type="binding site" evidence="13">
    <location>
        <position position="589"/>
    </location>
    <ligand>
        <name>[4Fe-4S] cluster</name>
        <dbReference type="ChEBI" id="CHEBI:49883"/>
        <note>4Fe-4S-S-AdoMet</note>
    </ligand>
</feature>
<feature type="binding site" evidence="13">
    <location>
        <position position="297"/>
    </location>
    <ligand>
        <name>substrate</name>
    </ligand>
</feature>
<dbReference type="NCBIfam" id="TIGR00190">
    <property type="entry name" value="thiC"/>
    <property type="match status" value="1"/>
</dbReference>
<proteinExistence type="inferred from homology"/>
<accession>A0A636D2E2</accession>
<evidence type="ECO:0000256" key="12">
    <source>
        <dbReference type="ARBA" id="ARBA00061546"/>
    </source>
</evidence>
<evidence type="ECO:0000256" key="6">
    <source>
        <dbReference type="ARBA" id="ARBA00022833"/>
    </source>
</evidence>
<dbReference type="HAMAP" id="MF_00089">
    <property type="entry name" value="ThiC"/>
    <property type="match status" value="1"/>
</dbReference>
<dbReference type="NCBIfam" id="NF009895">
    <property type="entry name" value="PRK13352.1"/>
    <property type="match status" value="1"/>
</dbReference>
<dbReference type="FunFam" id="3.20.20.540:FF:000001">
    <property type="entry name" value="Phosphomethylpyrimidine synthase"/>
    <property type="match status" value="1"/>
</dbReference>
<evidence type="ECO:0000256" key="1">
    <source>
        <dbReference type="ARBA" id="ARBA00003175"/>
    </source>
</evidence>
<keyword evidence="8 13" id="KW-0408">Iron</keyword>
<feature type="binding site" evidence="13">
    <location>
        <begin position="353"/>
        <end position="355"/>
    </location>
    <ligand>
        <name>substrate</name>
    </ligand>
</feature>
<dbReference type="NCBIfam" id="NF006763">
    <property type="entry name" value="PRK09284.1"/>
    <property type="match status" value="1"/>
</dbReference>
<keyword evidence="4 13" id="KW-0949">S-adenosyl-L-methionine</keyword>
<dbReference type="GO" id="GO:0009229">
    <property type="term" value="P:thiamine diphosphate biosynthetic process"/>
    <property type="evidence" value="ECO:0007669"/>
    <property type="project" value="UniProtKB-UniRule"/>
</dbReference>
<dbReference type="SFLD" id="SFLDS00113">
    <property type="entry name" value="Radical_SAM_Phosphomethylpyrim"/>
    <property type="match status" value="1"/>
</dbReference>
<dbReference type="EMBL" id="AAMJKO010000036">
    <property type="protein sequence ID" value="EDH9740584.1"/>
    <property type="molecule type" value="Genomic_DNA"/>
</dbReference>
<dbReference type="GO" id="GO:0070284">
    <property type="term" value="F:phosphomethylpyrimidine synthase activity"/>
    <property type="evidence" value="ECO:0007669"/>
    <property type="project" value="UniProtKB-EC"/>
</dbReference>
<feature type="binding site" evidence="13">
    <location>
        <position position="433"/>
    </location>
    <ligand>
        <name>substrate</name>
    </ligand>
</feature>
<dbReference type="PANTHER" id="PTHR30557">
    <property type="entry name" value="THIAMINE BIOSYNTHESIS PROTEIN THIC"/>
    <property type="match status" value="1"/>
</dbReference>
<feature type="domain" description="ThiC-associated" evidence="14">
    <location>
        <begin position="27"/>
        <end position="108"/>
    </location>
</feature>
<comment type="cofactor">
    <cofactor evidence="13">
        <name>[4Fe-4S] cluster</name>
        <dbReference type="ChEBI" id="CHEBI:49883"/>
    </cofactor>
    <text evidence="13">Binds 1 [4Fe-4S] cluster per subunit. The cluster is coordinated with 3 cysteines and an exchangeable S-adenosyl-L-methionine.</text>
</comment>
<feature type="binding site" evidence="13">
    <location>
        <position position="333"/>
    </location>
    <ligand>
        <name>substrate</name>
    </ligand>
</feature>
<keyword evidence="7 13" id="KW-0784">Thiamine biosynthesis</keyword>
<evidence type="ECO:0000256" key="7">
    <source>
        <dbReference type="ARBA" id="ARBA00022977"/>
    </source>
</evidence>
<organism evidence="15">
    <name type="scientific">Salmonella enterica subsp. enterica serovar Concord</name>
    <dbReference type="NCBI Taxonomy" id="483687"/>
    <lineage>
        <taxon>Bacteria</taxon>
        <taxon>Pseudomonadati</taxon>
        <taxon>Pseudomonadota</taxon>
        <taxon>Gammaproteobacteria</taxon>
        <taxon>Enterobacterales</taxon>
        <taxon>Enterobacteriaceae</taxon>
        <taxon>Salmonella</taxon>
    </lineage>
</organism>
<feature type="binding site" evidence="13">
    <location>
        <position position="584"/>
    </location>
    <ligand>
        <name>[4Fe-4S] cluster</name>
        <dbReference type="ChEBI" id="CHEBI:49883"/>
        <note>4Fe-4S-S-AdoMet</note>
    </ligand>
</feature>
<keyword evidence="6 13" id="KW-0862">Zinc</keyword>
<feature type="binding site" evidence="13">
    <location>
        <position position="239"/>
    </location>
    <ligand>
        <name>substrate</name>
    </ligand>
</feature>
<dbReference type="Pfam" id="PF13667">
    <property type="entry name" value="ThiC-associated"/>
    <property type="match status" value="1"/>
</dbReference>
<dbReference type="Gene3D" id="3.20.20.540">
    <property type="entry name" value="Radical SAM ThiC family, central domain"/>
    <property type="match status" value="1"/>
</dbReference>
<feature type="binding site" evidence="13">
    <location>
        <position position="437"/>
    </location>
    <ligand>
        <name>Zn(2+)</name>
        <dbReference type="ChEBI" id="CHEBI:29105"/>
    </ligand>
</feature>
<evidence type="ECO:0000256" key="11">
    <source>
        <dbReference type="ARBA" id="ARBA00050218"/>
    </source>
</evidence>
<dbReference type="GO" id="GO:0009228">
    <property type="term" value="P:thiamine biosynthetic process"/>
    <property type="evidence" value="ECO:0007669"/>
    <property type="project" value="UniProtKB-UniRule"/>
</dbReference>
<evidence type="ECO:0000313" key="15">
    <source>
        <dbReference type="EMBL" id="EDH9740584.1"/>
    </source>
</evidence>
<protein>
    <recommendedName>
        <fullName evidence="13">Phosphomethylpyrimidine synthase</fullName>
        <ecNumber evidence="13">4.1.99.17</ecNumber>
    </recommendedName>
    <alternativeName>
        <fullName evidence="13">Hydroxymethylpyrimidine phosphate synthase</fullName>
        <shortName evidence="13">HMP-P synthase</shortName>
        <shortName evidence="13">HMP-phosphate synthase</shortName>
        <shortName evidence="13">HMPP synthase</shortName>
    </alternativeName>
    <alternativeName>
        <fullName evidence="13">Thiamine biosynthesis protein ThiC</fullName>
    </alternativeName>
</protein>
<dbReference type="AlphaFoldDB" id="A0A636D2E2"/>
<comment type="similarity">
    <text evidence="12 13">Belongs to the ThiC family.</text>
</comment>
<dbReference type="SFLD" id="SFLDF00407">
    <property type="entry name" value="phosphomethylpyrimidine_syntha"/>
    <property type="match status" value="1"/>
</dbReference>
<feature type="binding site" evidence="13">
    <location>
        <position position="268"/>
    </location>
    <ligand>
        <name>substrate</name>
    </ligand>
</feature>
<dbReference type="GO" id="GO:0051539">
    <property type="term" value="F:4 iron, 4 sulfur cluster binding"/>
    <property type="evidence" value="ECO:0007669"/>
    <property type="project" value="UniProtKB-KW"/>
</dbReference>
<comment type="catalytic activity">
    <reaction evidence="11 13">
        <text>5-amino-1-(5-phospho-beta-D-ribosyl)imidazole + S-adenosyl-L-methionine = 4-amino-2-methyl-5-(phosphooxymethyl)pyrimidine + CO + 5'-deoxyadenosine + formate + L-methionine + 3 H(+)</text>
        <dbReference type="Rhea" id="RHEA:24840"/>
        <dbReference type="ChEBI" id="CHEBI:15378"/>
        <dbReference type="ChEBI" id="CHEBI:15740"/>
        <dbReference type="ChEBI" id="CHEBI:17245"/>
        <dbReference type="ChEBI" id="CHEBI:17319"/>
        <dbReference type="ChEBI" id="CHEBI:57844"/>
        <dbReference type="ChEBI" id="CHEBI:58354"/>
        <dbReference type="ChEBI" id="CHEBI:59789"/>
        <dbReference type="ChEBI" id="CHEBI:137981"/>
        <dbReference type="EC" id="4.1.99.17"/>
    </reaction>
</comment>
<keyword evidence="5 13" id="KW-0479">Metal-binding</keyword>
<dbReference type="InterPro" id="IPR025747">
    <property type="entry name" value="ThiC-associated_dom"/>
</dbReference>
<keyword evidence="10 13" id="KW-0456">Lyase</keyword>
<dbReference type="SFLD" id="SFLDG01114">
    <property type="entry name" value="phosphomethylpyrimidine_syntha"/>
    <property type="match status" value="1"/>
</dbReference>
<keyword evidence="3 13" id="KW-0004">4Fe-4S</keyword>
<comment type="subunit">
    <text evidence="13">Homodimer.</text>
</comment>
<dbReference type="InterPro" id="IPR038521">
    <property type="entry name" value="ThiC/Bza_core_dom"/>
</dbReference>
<feature type="binding site" evidence="13">
    <location>
        <position position="460"/>
    </location>
    <ligand>
        <name>substrate</name>
    </ligand>
</feature>
<name>A0A636D2E2_SALET</name>
<evidence type="ECO:0000256" key="2">
    <source>
        <dbReference type="ARBA" id="ARBA00004948"/>
    </source>
</evidence>
<evidence type="ECO:0000256" key="9">
    <source>
        <dbReference type="ARBA" id="ARBA00023014"/>
    </source>
</evidence>
<dbReference type="UniPathway" id="UPA00060"/>
<dbReference type="EC" id="4.1.99.17" evidence="13"/>
<dbReference type="Pfam" id="PF01964">
    <property type="entry name" value="ThiC_Rad_SAM"/>
    <property type="match status" value="1"/>
</dbReference>
<reference evidence="15" key="1">
    <citation type="submission" date="2018-07" db="EMBL/GenBank/DDBJ databases">
        <authorList>
            <person name="Ashton P.M."/>
            <person name="Dallman T."/>
            <person name="Nair S."/>
            <person name="De Pinna E."/>
            <person name="Peters T."/>
            <person name="Grant K."/>
        </authorList>
    </citation>
    <scope>NUCLEOTIDE SEQUENCE</scope>
    <source>
        <strain evidence="15">361771</strain>
    </source>
</reference>
<keyword evidence="9 13" id="KW-0411">Iron-sulfur</keyword>
<evidence type="ECO:0000256" key="4">
    <source>
        <dbReference type="ARBA" id="ARBA00022691"/>
    </source>
</evidence>
<feature type="binding site" evidence="13">
    <location>
        <position position="581"/>
    </location>
    <ligand>
        <name>[4Fe-4S] cluster</name>
        <dbReference type="ChEBI" id="CHEBI:49883"/>
        <note>4Fe-4S-S-AdoMet</note>
    </ligand>
</feature>
<dbReference type="InterPro" id="IPR037509">
    <property type="entry name" value="ThiC"/>
</dbReference>
<comment type="pathway">
    <text evidence="2 13">Cofactor biosynthesis; thiamine diphosphate biosynthesis.</text>
</comment>
<dbReference type="PANTHER" id="PTHR30557:SF1">
    <property type="entry name" value="PHOSPHOMETHYLPYRIMIDINE SYNTHASE, CHLOROPLASTIC"/>
    <property type="match status" value="1"/>
</dbReference>
<sequence length="631" mass="70795">MSTTTLTRREQRAKAQHFIDTLEGTAFPNSKRIYVTGSQHDIRVPMREIQLSPTLIGGSKDNQQFEENEAVPVYDTSGPYGDPEVAINVQQGLAKLRQPWIDARNDSEELDDRSSAYTRERLADDGLDDLRFTGLLTPKRAKAGKRITQLHYARQGIVTPEMEFIAIRENMGRERICSEVLRHQHPGMSFGARLPENITPEFVRDEVAAGRAIIPANINHPESEPMIIGRNFLVKVNANIGNSAVTSSIEEEVEKLVWSTRWGADTVMDLSTGRYIHETREWILRNSPVPIGTVPIYQALEKVNGIAEDLTWEAFRDTLLEQAEQGVDYFTIHAGVLLRYVPMTAKRLTGIVSRGGSIMAKWCLSHHKENFLFEHFREICEICAAYDVSLSLGDGLRPGSIQDANDEAQFSELHTLGELTKIAWEYDVQVMIEGPGHVPMHMIQRNMTEELESCHEAPFYTLGPLTTDIAPGYDHFTSGIGAAMIGWFGCAMLCYVTPKEHLGLPNKEDVKQGLITYKIAAHAADLAKGHPGAQIRDNAMSKARFEFRWEDQFNLALDPFTARAYHDETLPQESGKVAHFCSMCGPKFCSMKISQEVRDYAAAQTIEVGMADMSENFRAKGGEIYLKREEA</sequence>
<evidence type="ECO:0000256" key="13">
    <source>
        <dbReference type="HAMAP-Rule" id="MF_00089"/>
    </source>
</evidence>
<dbReference type="GO" id="GO:0008270">
    <property type="term" value="F:zinc ion binding"/>
    <property type="evidence" value="ECO:0007669"/>
    <property type="project" value="UniProtKB-UniRule"/>
</dbReference>
<dbReference type="InterPro" id="IPR002817">
    <property type="entry name" value="ThiC/BzaA/B"/>
</dbReference>
<comment type="function">
    <text evidence="1 13">Catalyzes the synthesis of the hydroxymethylpyrimidine phosphate (HMP-P) moiety of thiamine from aminoimidazole ribotide (AIR) in a radical S-adenosyl-L-methionine (SAM)-dependent reaction.</text>
</comment>
<dbReference type="Gene3D" id="6.10.250.620">
    <property type="match status" value="1"/>
</dbReference>
<gene>
    <name evidence="13" type="primary">thiC</name>
    <name evidence="15" type="ORF">CC562_21500</name>
</gene>
<evidence type="ECO:0000256" key="3">
    <source>
        <dbReference type="ARBA" id="ARBA00022485"/>
    </source>
</evidence>
<evidence type="ECO:0000256" key="5">
    <source>
        <dbReference type="ARBA" id="ARBA00022723"/>
    </source>
</evidence>
<feature type="binding site" evidence="13">
    <location>
        <begin position="394"/>
        <end position="397"/>
    </location>
    <ligand>
        <name>substrate</name>
    </ligand>
</feature>
<dbReference type="GO" id="GO:0005829">
    <property type="term" value="C:cytosol"/>
    <property type="evidence" value="ECO:0007669"/>
    <property type="project" value="TreeGrafter"/>
</dbReference>